<dbReference type="InterPro" id="IPR005135">
    <property type="entry name" value="Endo/exonuclease/phosphatase"/>
</dbReference>
<evidence type="ECO:0000313" key="4">
    <source>
        <dbReference type="Proteomes" id="UP001569904"/>
    </source>
</evidence>
<evidence type="ECO:0000256" key="1">
    <source>
        <dbReference type="SAM" id="SignalP"/>
    </source>
</evidence>
<dbReference type="GO" id="GO:0004519">
    <property type="term" value="F:endonuclease activity"/>
    <property type="evidence" value="ECO:0007669"/>
    <property type="project" value="UniProtKB-KW"/>
</dbReference>
<protein>
    <submittedName>
        <fullName evidence="3">Endonuclease/exonuclease/phosphatase family protein</fullName>
    </submittedName>
</protein>
<sequence length="269" mass="29593">MSLAICAMMLNVGPSSAATELRLMTWNALTQDSGGGVATAEHIWETGADVVALQEVCEGMLGTIQSELGDGWQVFYHHASINLKCAREPEVNTSFGNAILVRPGVAVRDPIKVDYPACDPQNDESRSFVAVSVILNGVPVRVLSTHLGRFGDGTACQIPLLAQYANSWQRGIIAGDFNIRSVKNIPGCTRPDQAGCRPDEFDPLIAAQMVNAHPWNYFTVENNREDWNVEPTIKIDHIFHKGIQRTARDTPSWNDSSDHRALWMDFTTS</sequence>
<keyword evidence="3" id="KW-0540">Nuclease</keyword>
<feature type="domain" description="Endonuclease/exonuclease/phosphatase" evidence="2">
    <location>
        <begin position="24"/>
        <end position="259"/>
    </location>
</feature>
<keyword evidence="3" id="KW-0255">Endonuclease</keyword>
<keyword evidence="1" id="KW-0732">Signal</keyword>
<dbReference type="RefSeq" id="WP_371943693.1">
    <property type="nucleotide sequence ID" value="NZ_JAXCEH010000018.1"/>
</dbReference>
<keyword evidence="3" id="KW-0378">Hydrolase</keyword>
<proteinExistence type="predicted"/>
<evidence type="ECO:0000259" key="2">
    <source>
        <dbReference type="Pfam" id="PF03372"/>
    </source>
</evidence>
<dbReference type="EMBL" id="JAXCEH010000018">
    <property type="protein sequence ID" value="MFA1556942.1"/>
    <property type="molecule type" value="Genomic_DNA"/>
</dbReference>
<name>A0ABV4R478_9ACTN</name>
<dbReference type="SUPFAM" id="SSF56219">
    <property type="entry name" value="DNase I-like"/>
    <property type="match status" value="1"/>
</dbReference>
<dbReference type="Gene3D" id="3.60.10.10">
    <property type="entry name" value="Endonuclease/exonuclease/phosphatase"/>
    <property type="match status" value="1"/>
</dbReference>
<comment type="caution">
    <text evidence="3">The sequence shown here is derived from an EMBL/GenBank/DDBJ whole genome shotgun (WGS) entry which is preliminary data.</text>
</comment>
<dbReference type="Proteomes" id="UP001569904">
    <property type="component" value="Unassembled WGS sequence"/>
</dbReference>
<evidence type="ECO:0000313" key="3">
    <source>
        <dbReference type="EMBL" id="MFA1556942.1"/>
    </source>
</evidence>
<dbReference type="Pfam" id="PF03372">
    <property type="entry name" value="Exo_endo_phos"/>
    <property type="match status" value="1"/>
</dbReference>
<organism evidence="3 4">
    <name type="scientific">Actinomadura chokoriensis</name>
    <dbReference type="NCBI Taxonomy" id="454156"/>
    <lineage>
        <taxon>Bacteria</taxon>
        <taxon>Bacillati</taxon>
        <taxon>Actinomycetota</taxon>
        <taxon>Actinomycetes</taxon>
        <taxon>Streptosporangiales</taxon>
        <taxon>Thermomonosporaceae</taxon>
        <taxon>Actinomadura</taxon>
    </lineage>
</organism>
<keyword evidence="4" id="KW-1185">Reference proteome</keyword>
<gene>
    <name evidence="3" type="ORF">SM436_24940</name>
</gene>
<feature type="chain" id="PRO_5046948059" evidence="1">
    <location>
        <begin position="18"/>
        <end position="269"/>
    </location>
</feature>
<feature type="signal peptide" evidence="1">
    <location>
        <begin position="1"/>
        <end position="17"/>
    </location>
</feature>
<dbReference type="InterPro" id="IPR036691">
    <property type="entry name" value="Endo/exonu/phosph_ase_sf"/>
</dbReference>
<reference evidence="3 4" key="1">
    <citation type="submission" date="2023-11" db="EMBL/GenBank/DDBJ databases">
        <title>Actinomadura monticuli sp. nov., isolated from volcanic ash.</title>
        <authorList>
            <person name="Lee S.D."/>
            <person name="Yang H."/>
            <person name="Kim I.S."/>
        </authorList>
    </citation>
    <scope>NUCLEOTIDE SEQUENCE [LARGE SCALE GENOMIC DNA]</scope>
    <source>
        <strain evidence="3 4">DSM 45346</strain>
    </source>
</reference>
<accession>A0ABV4R478</accession>